<keyword evidence="1" id="KW-0813">Transport</keyword>
<keyword evidence="1" id="KW-0249">Electron transport</keyword>
<evidence type="ECO:0000313" key="4">
    <source>
        <dbReference type="Proteomes" id="UP000777265"/>
    </source>
</evidence>
<organism evidence="3 4">
    <name type="scientific">Syntrophorhabdus aromaticivorans</name>
    <dbReference type="NCBI Taxonomy" id="328301"/>
    <lineage>
        <taxon>Bacteria</taxon>
        <taxon>Pseudomonadati</taxon>
        <taxon>Thermodesulfobacteriota</taxon>
        <taxon>Syntrophorhabdia</taxon>
        <taxon>Syntrophorhabdales</taxon>
        <taxon>Syntrophorhabdaceae</taxon>
        <taxon>Syntrophorhabdus</taxon>
    </lineage>
</organism>
<proteinExistence type="predicted"/>
<name>A0A971M546_9BACT</name>
<dbReference type="Proteomes" id="UP000777265">
    <property type="component" value="Unassembled WGS sequence"/>
</dbReference>
<sequence>MPSEVWSYIETEHGKLGDLAGKMAAESCRTAGILGMEPCVVVIGGETMPDAIDVLKWYGLRKIYFLDAAAPPSPEIAAQHIGQLLERYPAELVLFADTSFGAEAAARLAAFTERGLVAGCTDFELEGDRKLARKPVYKGKADALVAWLGNPPHLATVQPSVLE</sequence>
<comment type="caution">
    <text evidence="3">The sequence shown here is derived from an EMBL/GenBank/DDBJ whole genome shotgun (WGS) entry which is preliminary data.</text>
</comment>
<dbReference type="InterPro" id="IPR014730">
    <property type="entry name" value="ETF_a/b_N"/>
</dbReference>
<reference evidence="3" key="2">
    <citation type="submission" date="2020-01" db="EMBL/GenBank/DDBJ databases">
        <authorList>
            <person name="Campanaro S."/>
        </authorList>
    </citation>
    <scope>NUCLEOTIDE SEQUENCE</scope>
    <source>
        <strain evidence="3">AS06rmzACSIP_7</strain>
    </source>
</reference>
<feature type="domain" description="Electron transfer flavoprotein alpha/beta-subunit N-terminal" evidence="2">
    <location>
        <begin position="5"/>
        <end position="163"/>
    </location>
</feature>
<dbReference type="AlphaFoldDB" id="A0A971M546"/>
<evidence type="ECO:0000313" key="3">
    <source>
        <dbReference type="EMBL" id="NLW35969.1"/>
    </source>
</evidence>
<dbReference type="SMART" id="SM00893">
    <property type="entry name" value="ETF"/>
    <property type="match status" value="1"/>
</dbReference>
<evidence type="ECO:0000256" key="1">
    <source>
        <dbReference type="ARBA" id="ARBA00022982"/>
    </source>
</evidence>
<dbReference type="SUPFAM" id="SSF52402">
    <property type="entry name" value="Adenine nucleotide alpha hydrolases-like"/>
    <property type="match status" value="1"/>
</dbReference>
<dbReference type="Gene3D" id="3.40.50.620">
    <property type="entry name" value="HUPs"/>
    <property type="match status" value="1"/>
</dbReference>
<dbReference type="EMBL" id="JAAYEE010000193">
    <property type="protein sequence ID" value="NLW35969.1"/>
    <property type="molecule type" value="Genomic_DNA"/>
</dbReference>
<dbReference type="Pfam" id="PF01012">
    <property type="entry name" value="ETF"/>
    <property type="match status" value="1"/>
</dbReference>
<accession>A0A971M546</accession>
<protein>
    <recommendedName>
        <fullName evidence="2">Electron transfer flavoprotein alpha/beta-subunit N-terminal domain-containing protein</fullName>
    </recommendedName>
</protein>
<reference evidence="3" key="1">
    <citation type="journal article" date="2020" name="Biotechnol. Biofuels">
        <title>New insights from the biogas microbiome by comprehensive genome-resolved metagenomics of nearly 1600 species originating from multiple anaerobic digesters.</title>
        <authorList>
            <person name="Campanaro S."/>
            <person name="Treu L."/>
            <person name="Rodriguez-R L.M."/>
            <person name="Kovalovszki A."/>
            <person name="Ziels R.M."/>
            <person name="Maus I."/>
            <person name="Zhu X."/>
            <person name="Kougias P.G."/>
            <person name="Basile A."/>
            <person name="Luo G."/>
            <person name="Schluter A."/>
            <person name="Konstantinidis K.T."/>
            <person name="Angelidaki I."/>
        </authorList>
    </citation>
    <scope>NUCLEOTIDE SEQUENCE</scope>
    <source>
        <strain evidence="3">AS06rmzACSIP_7</strain>
    </source>
</reference>
<evidence type="ECO:0000259" key="2">
    <source>
        <dbReference type="SMART" id="SM00893"/>
    </source>
</evidence>
<gene>
    <name evidence="3" type="ORF">GXY80_10895</name>
</gene>
<feature type="non-terminal residue" evidence="3">
    <location>
        <position position="163"/>
    </location>
</feature>
<dbReference type="InterPro" id="IPR014729">
    <property type="entry name" value="Rossmann-like_a/b/a_fold"/>
</dbReference>